<evidence type="ECO:0000313" key="1">
    <source>
        <dbReference type="EMBL" id="KAJ9653238.1"/>
    </source>
</evidence>
<sequence>MTRQVSVRFSDSQTGAGVNIPVQATGQDQQANTLLANTNVASEGYLTSIELQADFQNTTLIVKANGSEIGKASGNGNNVAQFSRTQIANITINLSAS</sequence>
<evidence type="ECO:0000313" key="2">
    <source>
        <dbReference type="Proteomes" id="UP001172386"/>
    </source>
</evidence>
<dbReference type="EMBL" id="JAPDRQ010000161">
    <property type="protein sequence ID" value="KAJ9653238.1"/>
    <property type="molecule type" value="Genomic_DNA"/>
</dbReference>
<organism evidence="1 2">
    <name type="scientific">Neophaeococcomyces mojaviensis</name>
    <dbReference type="NCBI Taxonomy" id="3383035"/>
    <lineage>
        <taxon>Eukaryota</taxon>
        <taxon>Fungi</taxon>
        <taxon>Dikarya</taxon>
        <taxon>Ascomycota</taxon>
        <taxon>Pezizomycotina</taxon>
        <taxon>Eurotiomycetes</taxon>
        <taxon>Chaetothyriomycetidae</taxon>
        <taxon>Chaetothyriales</taxon>
        <taxon>Chaetothyriales incertae sedis</taxon>
        <taxon>Neophaeococcomyces</taxon>
    </lineage>
</organism>
<gene>
    <name evidence="1" type="ORF">H2198_007541</name>
</gene>
<reference evidence="1" key="1">
    <citation type="submission" date="2022-10" db="EMBL/GenBank/DDBJ databases">
        <title>Culturing micro-colonial fungi from biological soil crusts in the Mojave desert and describing Neophaeococcomyces mojavensis, and introducing the new genera and species Taxawa tesnikishii.</title>
        <authorList>
            <person name="Kurbessoian T."/>
            <person name="Stajich J.E."/>
        </authorList>
    </citation>
    <scope>NUCLEOTIDE SEQUENCE</scope>
    <source>
        <strain evidence="1">JES_112</strain>
    </source>
</reference>
<protein>
    <submittedName>
        <fullName evidence="1">Uncharacterized protein</fullName>
    </submittedName>
</protein>
<dbReference type="Proteomes" id="UP001172386">
    <property type="component" value="Unassembled WGS sequence"/>
</dbReference>
<keyword evidence="2" id="KW-1185">Reference proteome</keyword>
<accession>A0ACC2ZZM0</accession>
<comment type="caution">
    <text evidence="1">The sequence shown here is derived from an EMBL/GenBank/DDBJ whole genome shotgun (WGS) entry which is preliminary data.</text>
</comment>
<proteinExistence type="predicted"/>
<name>A0ACC2ZZM0_9EURO</name>